<dbReference type="RefSeq" id="WP_348394560.1">
    <property type="nucleotide sequence ID" value="NZ_CP136600.1"/>
</dbReference>
<feature type="transmembrane region" description="Helical" evidence="6">
    <location>
        <begin position="185"/>
        <end position="206"/>
    </location>
</feature>
<dbReference type="CDD" id="cd17319">
    <property type="entry name" value="MFS_ExuT_GudP_like"/>
    <property type="match status" value="1"/>
</dbReference>
<dbReference type="PROSITE" id="PS50850">
    <property type="entry name" value="MFS"/>
    <property type="match status" value="1"/>
</dbReference>
<feature type="transmembrane region" description="Helical" evidence="6">
    <location>
        <begin position="157"/>
        <end position="179"/>
    </location>
</feature>
<feature type="transmembrane region" description="Helical" evidence="6">
    <location>
        <begin position="411"/>
        <end position="432"/>
    </location>
</feature>
<comment type="similarity">
    <text evidence="5">Belongs to the major facilitator superfamily. Phthalate permease family.</text>
</comment>
<feature type="transmembrane region" description="Helical" evidence="6">
    <location>
        <begin position="324"/>
        <end position="342"/>
    </location>
</feature>
<reference evidence="8 9" key="1">
    <citation type="submission" date="2023-09" db="EMBL/GenBank/DDBJ databases">
        <authorList>
            <person name="Qi X."/>
        </authorList>
    </citation>
    <scope>NUCLEOTIDE SEQUENCE [LARGE SCALE GENOMIC DNA]</scope>
    <source>
        <strain evidence="8 9">S1-1</strain>
    </source>
</reference>
<organism evidence="8 9">
    <name type="scientific">Thalassotalea fonticola</name>
    <dbReference type="NCBI Taxonomy" id="3065649"/>
    <lineage>
        <taxon>Bacteria</taxon>
        <taxon>Pseudomonadati</taxon>
        <taxon>Pseudomonadota</taxon>
        <taxon>Gammaproteobacteria</taxon>
        <taxon>Alteromonadales</taxon>
        <taxon>Colwelliaceae</taxon>
        <taxon>Thalassotalea</taxon>
    </lineage>
</organism>
<evidence type="ECO:0000256" key="6">
    <source>
        <dbReference type="SAM" id="Phobius"/>
    </source>
</evidence>
<accession>A0ABZ0GII7</accession>
<dbReference type="InterPro" id="IPR011701">
    <property type="entry name" value="MFS"/>
</dbReference>
<dbReference type="Gene3D" id="1.20.1250.20">
    <property type="entry name" value="MFS general substrate transporter like domains"/>
    <property type="match status" value="2"/>
</dbReference>
<evidence type="ECO:0000256" key="2">
    <source>
        <dbReference type="ARBA" id="ARBA00022692"/>
    </source>
</evidence>
<feature type="transmembrane region" description="Helical" evidence="6">
    <location>
        <begin position="98"/>
        <end position="118"/>
    </location>
</feature>
<feature type="domain" description="Major facilitator superfamily (MFS) profile" evidence="7">
    <location>
        <begin position="33"/>
        <end position="437"/>
    </location>
</feature>
<evidence type="ECO:0000313" key="8">
    <source>
        <dbReference type="EMBL" id="WOH35744.1"/>
    </source>
</evidence>
<keyword evidence="3 6" id="KW-1133">Transmembrane helix</keyword>
<dbReference type="Pfam" id="PF07690">
    <property type="entry name" value="MFS_1"/>
    <property type="match status" value="1"/>
</dbReference>
<evidence type="ECO:0000256" key="5">
    <source>
        <dbReference type="ARBA" id="ARBA00038514"/>
    </source>
</evidence>
<dbReference type="EMBL" id="CP136600">
    <property type="protein sequence ID" value="WOH35744.1"/>
    <property type="molecule type" value="Genomic_DNA"/>
</dbReference>
<evidence type="ECO:0000259" key="7">
    <source>
        <dbReference type="PROSITE" id="PS50850"/>
    </source>
</evidence>
<name>A0ABZ0GII7_9GAMM</name>
<evidence type="ECO:0000313" key="9">
    <source>
        <dbReference type="Proteomes" id="UP001301442"/>
    </source>
</evidence>
<keyword evidence="2 6" id="KW-0812">Transmembrane</keyword>
<dbReference type="InterPro" id="IPR036259">
    <property type="entry name" value="MFS_trans_sf"/>
</dbReference>
<proteinExistence type="inferred from homology"/>
<feature type="transmembrane region" description="Helical" evidence="6">
    <location>
        <begin position="381"/>
        <end position="405"/>
    </location>
</feature>
<evidence type="ECO:0000256" key="4">
    <source>
        <dbReference type="ARBA" id="ARBA00023136"/>
    </source>
</evidence>
<dbReference type="InterPro" id="IPR050382">
    <property type="entry name" value="MFS_Na/Anion_cotransporter"/>
</dbReference>
<feature type="transmembrane region" description="Helical" evidence="6">
    <location>
        <begin position="253"/>
        <end position="276"/>
    </location>
</feature>
<evidence type="ECO:0000256" key="1">
    <source>
        <dbReference type="ARBA" id="ARBA00004141"/>
    </source>
</evidence>
<dbReference type="InterPro" id="IPR020846">
    <property type="entry name" value="MFS_dom"/>
</dbReference>
<dbReference type="Proteomes" id="UP001301442">
    <property type="component" value="Chromosome"/>
</dbReference>
<feature type="transmembrane region" description="Helical" evidence="6">
    <location>
        <begin position="29"/>
        <end position="46"/>
    </location>
</feature>
<sequence length="442" mass="48933">MKNALMNTYISLRSPIQALKTSQQSIKGLRWWILGLLVLAMINSYIDRGNISMAAPLITDYFNLDAKMKGYIFSSFLLGYALMQIPAGMMVDRFGIKLTYTIAFIVWGITAATFGIATAFWHLIALRILLGIWESISGPAGNAYVGRYFDENERGFASGLLLSGSKFGPAIGAIVAGVLLESYGWQMLFILCGLVPLIWVLPWWSLYKKQEQLELKNQASENKLTAQSDTQTGTKTRRASLTKLLQNKKIQGIFLGYFCYGYVWFLYISWLPSYLYDELGFSIKETGWWAGFAYGSLAIVVIVAGYLSDVFIRRGHCPTKVRKSFVIAGFLTGSLIIPVPFIENAQYAMYLVIITISGMGLATANTWAISQTIAPRGSIGTVAGIQNFAATFGGFFAPIITGYFIEVSGSYMSAFVLAGILMLLGIFSYVFLIGKIEEIQFD</sequence>
<keyword evidence="4 6" id="KW-0472">Membrane</keyword>
<dbReference type="SUPFAM" id="SSF103473">
    <property type="entry name" value="MFS general substrate transporter"/>
    <property type="match status" value="1"/>
</dbReference>
<feature type="transmembrane region" description="Helical" evidence="6">
    <location>
        <begin position="71"/>
        <end position="91"/>
    </location>
</feature>
<feature type="transmembrane region" description="Helical" evidence="6">
    <location>
        <begin position="348"/>
        <end position="369"/>
    </location>
</feature>
<dbReference type="PANTHER" id="PTHR11662">
    <property type="entry name" value="SOLUTE CARRIER FAMILY 17"/>
    <property type="match status" value="1"/>
</dbReference>
<evidence type="ECO:0000256" key="3">
    <source>
        <dbReference type="ARBA" id="ARBA00022989"/>
    </source>
</evidence>
<feature type="transmembrane region" description="Helical" evidence="6">
    <location>
        <begin position="124"/>
        <end position="145"/>
    </location>
</feature>
<gene>
    <name evidence="8" type="ORF">RI844_10150</name>
</gene>
<protein>
    <submittedName>
        <fullName evidence="8">MFS transporter</fullName>
    </submittedName>
</protein>
<feature type="transmembrane region" description="Helical" evidence="6">
    <location>
        <begin position="288"/>
        <end position="312"/>
    </location>
</feature>
<keyword evidence="9" id="KW-1185">Reference proteome</keyword>
<dbReference type="PANTHER" id="PTHR11662:SF399">
    <property type="entry name" value="FI19708P1-RELATED"/>
    <property type="match status" value="1"/>
</dbReference>
<comment type="subcellular location">
    <subcellularLocation>
        <location evidence="1">Membrane</location>
        <topology evidence="1">Multi-pass membrane protein</topology>
    </subcellularLocation>
</comment>